<dbReference type="STRING" id="133381.A0A2T9ZKY5"/>
<dbReference type="Pfam" id="PF02845">
    <property type="entry name" value="CUE"/>
    <property type="match status" value="1"/>
</dbReference>
<dbReference type="EMBL" id="MBFS01000022">
    <property type="protein sequence ID" value="PVV05249.1"/>
    <property type="molecule type" value="Genomic_DNA"/>
</dbReference>
<reference evidence="3 4" key="1">
    <citation type="journal article" date="2018" name="MBio">
        <title>Comparative Genomics Reveals the Core Gene Toolbox for the Fungus-Insect Symbiosis.</title>
        <authorList>
            <person name="Wang Y."/>
            <person name="Stata M."/>
            <person name="Wang W."/>
            <person name="Stajich J.E."/>
            <person name="White M.M."/>
            <person name="Moncalvo J.M."/>
        </authorList>
    </citation>
    <scope>NUCLEOTIDE SEQUENCE [LARGE SCALE GENOMIC DNA]</scope>
    <source>
        <strain evidence="3 4">SC-DP-2</strain>
    </source>
</reference>
<feature type="domain" description="CUE" evidence="2">
    <location>
        <begin position="37"/>
        <end position="79"/>
    </location>
</feature>
<dbReference type="SMART" id="SM00546">
    <property type="entry name" value="CUE"/>
    <property type="match status" value="1"/>
</dbReference>
<keyword evidence="4" id="KW-1185">Reference proteome</keyword>
<dbReference type="Proteomes" id="UP000245609">
    <property type="component" value="Unassembled WGS sequence"/>
</dbReference>
<organism evidence="3 4">
    <name type="scientific">Smittium megazygosporum</name>
    <dbReference type="NCBI Taxonomy" id="133381"/>
    <lineage>
        <taxon>Eukaryota</taxon>
        <taxon>Fungi</taxon>
        <taxon>Fungi incertae sedis</taxon>
        <taxon>Zoopagomycota</taxon>
        <taxon>Kickxellomycotina</taxon>
        <taxon>Harpellomycetes</taxon>
        <taxon>Harpellales</taxon>
        <taxon>Legeriomycetaceae</taxon>
        <taxon>Smittium</taxon>
    </lineage>
</organism>
<evidence type="ECO:0000313" key="4">
    <source>
        <dbReference type="Proteomes" id="UP000245609"/>
    </source>
</evidence>
<feature type="region of interest" description="Disordered" evidence="1">
    <location>
        <begin position="112"/>
        <end position="180"/>
    </location>
</feature>
<protein>
    <recommendedName>
        <fullName evidence="2">CUE domain-containing protein</fullName>
    </recommendedName>
</protein>
<evidence type="ECO:0000256" key="1">
    <source>
        <dbReference type="SAM" id="MobiDB-lite"/>
    </source>
</evidence>
<feature type="compositionally biased region" description="Basic and acidic residues" evidence="1">
    <location>
        <begin position="163"/>
        <end position="180"/>
    </location>
</feature>
<evidence type="ECO:0000259" key="2">
    <source>
        <dbReference type="PROSITE" id="PS51140"/>
    </source>
</evidence>
<dbReference type="InterPro" id="IPR003892">
    <property type="entry name" value="CUE"/>
</dbReference>
<gene>
    <name evidence="3" type="ORF">BB560_000234</name>
</gene>
<dbReference type="Gene3D" id="1.10.8.10">
    <property type="entry name" value="DNA helicase RuvA subunit, C-terminal domain"/>
    <property type="match status" value="1"/>
</dbReference>
<dbReference type="GO" id="GO:0043130">
    <property type="term" value="F:ubiquitin binding"/>
    <property type="evidence" value="ECO:0007669"/>
    <property type="project" value="InterPro"/>
</dbReference>
<comment type="caution">
    <text evidence="3">The sequence shown here is derived from an EMBL/GenBank/DDBJ whole genome shotgun (WGS) entry which is preliminary data.</text>
</comment>
<evidence type="ECO:0000313" key="3">
    <source>
        <dbReference type="EMBL" id="PVV05249.1"/>
    </source>
</evidence>
<dbReference type="OrthoDB" id="3824970at2759"/>
<feature type="compositionally biased region" description="Polar residues" evidence="1">
    <location>
        <begin position="112"/>
        <end position="152"/>
    </location>
</feature>
<dbReference type="AlphaFoldDB" id="A0A2T9ZKY5"/>
<proteinExistence type="predicted"/>
<name>A0A2T9ZKY5_9FUNG</name>
<sequence length="202" mass="21464">MGQILVLLFLILLVFVIFGVLFGGSLGNNSAATRYPVREDHVSQLSAMFPDIQEAAIRFDLSKTGSLEITTENILTLGSSLPLPSSELAQQGQSPGLTGNIAGVSSPSILSSMGALNSPTQGDSTSPNGSILQNNPLQSGPNSTGASGSHAPQSLVDRLNLSEVDHTADLPEKPVFKWDTDPGKRAEYLRKQKEYMVLTARK</sequence>
<accession>A0A2T9ZKY5</accession>
<dbReference type="CDD" id="cd14424">
    <property type="entry name" value="CUE_Cue1p_like"/>
    <property type="match status" value="1"/>
</dbReference>
<dbReference type="PROSITE" id="PS51140">
    <property type="entry name" value="CUE"/>
    <property type="match status" value="1"/>
</dbReference>